<dbReference type="Proteomes" id="UP000059074">
    <property type="component" value="Unassembled WGS sequence"/>
</dbReference>
<sequence length="244" mass="25506">MSPLLDVPAQLALALSLAAASVEGAQPNLPPPIAQPSFTGHVDGALEGPLLFSERSWMRALHGVPDEAQKLGGRVFVTSGGRFYVPAPGAHQRMLVARNNAKIAAKIAQAAARENARRMQPLIGKPAVAADLLIAHVVDVSTAVALVSAVENTPDLALATAAPRLAAAFGIGADGTHQAMTVEQFYRLLIAKTAAPPRLVALSLKPRPRSENETAEQAARADRERVIAAWRARINAVPAAAATQ</sequence>
<reference evidence="1 2" key="1">
    <citation type="submission" date="2015-10" db="EMBL/GenBank/DDBJ databases">
        <title>Transcriptomic analysis of a linuron degrading triple-species bacterial consortium.</title>
        <authorList>
            <person name="Albers P."/>
        </authorList>
    </citation>
    <scope>NUCLEOTIDE SEQUENCE [LARGE SCALE GENOMIC DNA]</scope>
    <source>
        <strain evidence="1 2">WDL6</strain>
    </source>
</reference>
<organism evidence="1 2">
    <name type="scientific">Hyphomicrobium sulfonivorans</name>
    <dbReference type="NCBI Taxonomy" id="121290"/>
    <lineage>
        <taxon>Bacteria</taxon>
        <taxon>Pseudomonadati</taxon>
        <taxon>Pseudomonadota</taxon>
        <taxon>Alphaproteobacteria</taxon>
        <taxon>Hyphomicrobiales</taxon>
        <taxon>Hyphomicrobiaceae</taxon>
        <taxon>Hyphomicrobium</taxon>
    </lineage>
</organism>
<accession>A0A109BAF5</accession>
<dbReference type="Gene3D" id="1.10.530.10">
    <property type="match status" value="1"/>
</dbReference>
<name>A0A109BAF5_HYPSL</name>
<protein>
    <submittedName>
        <fullName evidence="1">Uncharacterized protein</fullName>
    </submittedName>
</protein>
<dbReference type="EMBL" id="LMTR01000083">
    <property type="protein sequence ID" value="KWT64972.1"/>
    <property type="molecule type" value="Genomic_DNA"/>
</dbReference>
<evidence type="ECO:0000313" key="2">
    <source>
        <dbReference type="Proteomes" id="UP000059074"/>
    </source>
</evidence>
<evidence type="ECO:0000313" key="1">
    <source>
        <dbReference type="EMBL" id="KWT64972.1"/>
    </source>
</evidence>
<gene>
    <name evidence="1" type="ORF">APY04_3060</name>
</gene>
<proteinExistence type="predicted"/>
<dbReference type="AlphaFoldDB" id="A0A109BAF5"/>
<comment type="caution">
    <text evidence="1">The sequence shown here is derived from an EMBL/GenBank/DDBJ whole genome shotgun (WGS) entry which is preliminary data.</text>
</comment>
<dbReference type="RefSeq" id="WP_157066839.1">
    <property type="nucleotide sequence ID" value="NZ_LMTR01000083.1"/>
</dbReference>
<keyword evidence="2" id="KW-1185">Reference proteome</keyword>
<dbReference type="PATRIC" id="fig|121290.4.peg.2128"/>